<dbReference type="AlphaFoldDB" id="A0AAV1BVC8"/>
<reference evidence="2" key="1">
    <citation type="submission" date="2023-03" db="EMBL/GenBank/DDBJ databases">
        <authorList>
            <person name="Julca I."/>
        </authorList>
    </citation>
    <scope>NUCLEOTIDE SEQUENCE</scope>
</reference>
<evidence type="ECO:0000259" key="1">
    <source>
        <dbReference type="PROSITE" id="PS50011"/>
    </source>
</evidence>
<keyword evidence="3" id="KW-1185">Reference proteome</keyword>
<dbReference type="Gene3D" id="3.30.200.20">
    <property type="entry name" value="Phosphorylase Kinase, domain 1"/>
    <property type="match status" value="1"/>
</dbReference>
<evidence type="ECO:0000313" key="3">
    <source>
        <dbReference type="Proteomes" id="UP001161247"/>
    </source>
</evidence>
<proteinExistence type="predicted"/>
<dbReference type="EMBL" id="OX459118">
    <property type="protein sequence ID" value="CAI9087269.1"/>
    <property type="molecule type" value="Genomic_DNA"/>
</dbReference>
<sequence length="200" mass="22288">MEKLDPEKLKLEEYIARGSFGSVYKGLYDGQEVADINKLNRNDFKSDSCLVSEYLGDGTLASYLNNHQELQLDVLIQFALDVARGLSYLHSKKIVHGDIKLDNLLLDNETRVKIINFGDSRLEASNGAEMTEDIGTKEGYNIPASEVWTLGSSGRKGDVFDFGASVLGDMIYFPKRAEPKILSQEMPESFGQIDGRLRQG</sequence>
<protein>
    <submittedName>
        <fullName evidence="2">OLC1v1021303C1</fullName>
    </submittedName>
</protein>
<dbReference type="GO" id="GO:0004674">
    <property type="term" value="F:protein serine/threonine kinase activity"/>
    <property type="evidence" value="ECO:0007669"/>
    <property type="project" value="TreeGrafter"/>
</dbReference>
<dbReference type="InterPro" id="IPR011009">
    <property type="entry name" value="Kinase-like_dom_sf"/>
</dbReference>
<dbReference type="GO" id="GO:0005886">
    <property type="term" value="C:plasma membrane"/>
    <property type="evidence" value="ECO:0007669"/>
    <property type="project" value="TreeGrafter"/>
</dbReference>
<feature type="domain" description="Protein kinase" evidence="1">
    <location>
        <begin position="1"/>
        <end position="200"/>
    </location>
</feature>
<dbReference type="Proteomes" id="UP001161247">
    <property type="component" value="Chromosome 1"/>
</dbReference>
<evidence type="ECO:0000313" key="2">
    <source>
        <dbReference type="EMBL" id="CAI9087269.1"/>
    </source>
</evidence>
<gene>
    <name evidence="2" type="ORF">OLC1_LOCUS136</name>
</gene>
<dbReference type="SUPFAM" id="SSF56112">
    <property type="entry name" value="Protein kinase-like (PK-like)"/>
    <property type="match status" value="1"/>
</dbReference>
<dbReference type="InterPro" id="IPR051681">
    <property type="entry name" value="Ser/Thr_Kinases-Pseudokinases"/>
</dbReference>
<dbReference type="GO" id="GO:0005524">
    <property type="term" value="F:ATP binding"/>
    <property type="evidence" value="ECO:0007669"/>
    <property type="project" value="InterPro"/>
</dbReference>
<dbReference type="InterPro" id="IPR001245">
    <property type="entry name" value="Ser-Thr/Tyr_kinase_cat_dom"/>
</dbReference>
<dbReference type="InterPro" id="IPR000719">
    <property type="entry name" value="Prot_kinase_dom"/>
</dbReference>
<dbReference type="SMART" id="SM00220">
    <property type="entry name" value="S_TKc"/>
    <property type="match status" value="1"/>
</dbReference>
<dbReference type="PANTHER" id="PTHR44329">
    <property type="entry name" value="SERINE/THREONINE-PROTEIN KINASE TNNI3K-RELATED"/>
    <property type="match status" value="1"/>
</dbReference>
<name>A0AAV1BVC8_OLDCO</name>
<dbReference type="PANTHER" id="PTHR44329:SF160">
    <property type="entry name" value="OS05G0577700 PROTEIN"/>
    <property type="match status" value="1"/>
</dbReference>
<dbReference type="Pfam" id="PF07714">
    <property type="entry name" value="PK_Tyr_Ser-Thr"/>
    <property type="match status" value="1"/>
</dbReference>
<dbReference type="PROSITE" id="PS00108">
    <property type="entry name" value="PROTEIN_KINASE_ST"/>
    <property type="match status" value="1"/>
</dbReference>
<accession>A0AAV1BVC8</accession>
<dbReference type="InterPro" id="IPR008271">
    <property type="entry name" value="Ser/Thr_kinase_AS"/>
</dbReference>
<dbReference type="Gene3D" id="1.10.510.10">
    <property type="entry name" value="Transferase(Phosphotransferase) domain 1"/>
    <property type="match status" value="1"/>
</dbReference>
<dbReference type="PROSITE" id="PS50011">
    <property type="entry name" value="PROTEIN_KINASE_DOM"/>
    <property type="match status" value="1"/>
</dbReference>
<organism evidence="2 3">
    <name type="scientific">Oldenlandia corymbosa var. corymbosa</name>
    <dbReference type="NCBI Taxonomy" id="529605"/>
    <lineage>
        <taxon>Eukaryota</taxon>
        <taxon>Viridiplantae</taxon>
        <taxon>Streptophyta</taxon>
        <taxon>Embryophyta</taxon>
        <taxon>Tracheophyta</taxon>
        <taxon>Spermatophyta</taxon>
        <taxon>Magnoliopsida</taxon>
        <taxon>eudicotyledons</taxon>
        <taxon>Gunneridae</taxon>
        <taxon>Pentapetalae</taxon>
        <taxon>asterids</taxon>
        <taxon>lamiids</taxon>
        <taxon>Gentianales</taxon>
        <taxon>Rubiaceae</taxon>
        <taxon>Rubioideae</taxon>
        <taxon>Spermacoceae</taxon>
        <taxon>Hedyotis-Oldenlandia complex</taxon>
        <taxon>Oldenlandia</taxon>
    </lineage>
</organism>